<evidence type="ECO:0000313" key="2">
    <source>
        <dbReference type="Proteomes" id="UP000030645"/>
    </source>
</evidence>
<organism evidence="1 2">
    <name type="scientific">Morus notabilis</name>
    <dbReference type="NCBI Taxonomy" id="981085"/>
    <lineage>
        <taxon>Eukaryota</taxon>
        <taxon>Viridiplantae</taxon>
        <taxon>Streptophyta</taxon>
        <taxon>Embryophyta</taxon>
        <taxon>Tracheophyta</taxon>
        <taxon>Spermatophyta</taxon>
        <taxon>Magnoliopsida</taxon>
        <taxon>eudicotyledons</taxon>
        <taxon>Gunneridae</taxon>
        <taxon>Pentapetalae</taxon>
        <taxon>rosids</taxon>
        <taxon>fabids</taxon>
        <taxon>Rosales</taxon>
        <taxon>Moraceae</taxon>
        <taxon>Moreae</taxon>
        <taxon>Morus</taxon>
    </lineage>
</organism>
<dbReference type="AlphaFoldDB" id="W9RWB6"/>
<accession>W9RWB6</accession>
<protein>
    <submittedName>
        <fullName evidence="1">Uncharacterized protein</fullName>
    </submittedName>
</protein>
<proteinExistence type="predicted"/>
<sequence length="120" mass="13851">MKAQSNKCEICSKAKGRRSTLRRWMLEIARISPVVSMPDARDHRKIRHSQRCDNDLLWVPRLLRSTSGTTALTCRSSDRKLVHASPDYLRFHLAKSAPLRLRSRSCSINLQKRTCCRDST</sequence>
<dbReference type="Proteomes" id="UP000030645">
    <property type="component" value="Unassembled WGS sequence"/>
</dbReference>
<name>W9RWB6_9ROSA</name>
<keyword evidence="2" id="KW-1185">Reference proteome</keyword>
<gene>
    <name evidence="1" type="ORF">L484_007818</name>
</gene>
<evidence type="ECO:0000313" key="1">
    <source>
        <dbReference type="EMBL" id="EXC14451.1"/>
    </source>
</evidence>
<dbReference type="EMBL" id="KE345762">
    <property type="protein sequence ID" value="EXC14451.1"/>
    <property type="molecule type" value="Genomic_DNA"/>
</dbReference>
<reference evidence="2" key="1">
    <citation type="submission" date="2013-01" db="EMBL/GenBank/DDBJ databases">
        <title>Draft Genome Sequence of a Mulberry Tree, Morus notabilis C.K. Schneid.</title>
        <authorList>
            <person name="He N."/>
            <person name="Zhao S."/>
        </authorList>
    </citation>
    <scope>NUCLEOTIDE SEQUENCE</scope>
</reference>